<evidence type="ECO:0000313" key="5">
    <source>
        <dbReference type="Proteomes" id="UP001155483"/>
    </source>
</evidence>
<keyword evidence="3" id="KW-0443">Lipid metabolism</keyword>
<evidence type="ECO:0000256" key="1">
    <source>
        <dbReference type="ARBA" id="ARBA00022801"/>
    </source>
</evidence>
<dbReference type="Gene3D" id="3.40.50.1820">
    <property type="entry name" value="alpha/beta hydrolase"/>
    <property type="match status" value="1"/>
</dbReference>
<evidence type="ECO:0000313" key="4">
    <source>
        <dbReference type="EMBL" id="MCU7548209.1"/>
    </source>
</evidence>
<dbReference type="Pfam" id="PF03403">
    <property type="entry name" value="PAF-AH_p_II"/>
    <property type="match status" value="1"/>
</dbReference>
<dbReference type="SUPFAM" id="SSF53474">
    <property type="entry name" value="alpha/beta-Hydrolases"/>
    <property type="match status" value="1"/>
</dbReference>
<dbReference type="InterPro" id="IPR029058">
    <property type="entry name" value="AB_hydrolase_fold"/>
</dbReference>
<dbReference type="AlphaFoldDB" id="A0A9X2XSE8"/>
<name>A0A9X2XSE8_9BACT</name>
<dbReference type="GO" id="GO:0003847">
    <property type="term" value="F:1-alkyl-2-acetylglycerophosphocholine esterase activity"/>
    <property type="evidence" value="ECO:0007669"/>
    <property type="project" value="TreeGrafter"/>
</dbReference>
<evidence type="ECO:0000256" key="3">
    <source>
        <dbReference type="ARBA" id="ARBA00023098"/>
    </source>
</evidence>
<sequence length="292" mass="31890">MDSKHSAIFAGSRQLEVTDESLGISFPVLVHYPTYQPSTPTPFGPYIMDVSPQADIIDGQFPLAIISHGNGGSHLLYRTISIYLAKNGYIVAMPEHYGNNRNNNELAQSTENLVLRPKHVSLTIDALLSEKDLGKCISPNNIGVAGHSFGGYTALALAGGIPWTQTGQKVEAPHDPRVKALVLMAPAAGWFIPKDSLAEVTVPILLFAAERDPYTPKWNADVIINGVSDKSQVTFRLIEGAGHFSFLSPFPPAMKHPGFLPSTDPEGFDREQFHIKLPQEILKFLNEQLHAS</sequence>
<gene>
    <name evidence="4" type="ORF">OCK74_03745</name>
</gene>
<reference evidence="4" key="1">
    <citation type="submission" date="2022-09" db="EMBL/GenBank/DDBJ databases">
        <authorList>
            <person name="Yuan C."/>
            <person name="Ke Z."/>
        </authorList>
    </citation>
    <scope>NUCLEOTIDE SEQUENCE</scope>
    <source>
        <strain evidence="4">LB-8</strain>
    </source>
</reference>
<protein>
    <submittedName>
        <fullName evidence="4">Dienelactone hydrolase family protein</fullName>
    </submittedName>
</protein>
<comment type="caution">
    <text evidence="4">The sequence shown here is derived from an EMBL/GenBank/DDBJ whole genome shotgun (WGS) entry which is preliminary data.</text>
</comment>
<dbReference type="PANTHER" id="PTHR10272:SF0">
    <property type="entry name" value="PLATELET-ACTIVATING FACTOR ACETYLHYDROLASE"/>
    <property type="match status" value="1"/>
</dbReference>
<dbReference type="PIRSF" id="PIRSF031982">
    <property type="entry name" value="UCP031982_abhydr"/>
    <property type="match status" value="1"/>
</dbReference>
<dbReference type="GO" id="GO:0016042">
    <property type="term" value="P:lipid catabolic process"/>
    <property type="evidence" value="ECO:0007669"/>
    <property type="project" value="UniProtKB-KW"/>
</dbReference>
<keyword evidence="2" id="KW-0442">Lipid degradation</keyword>
<keyword evidence="5" id="KW-1185">Reference proteome</keyword>
<accession>A0A9X2XSE8</accession>
<keyword evidence="1 4" id="KW-0378">Hydrolase</keyword>
<proteinExistence type="predicted"/>
<dbReference type="Proteomes" id="UP001155483">
    <property type="component" value="Unassembled WGS sequence"/>
</dbReference>
<evidence type="ECO:0000256" key="2">
    <source>
        <dbReference type="ARBA" id="ARBA00022963"/>
    </source>
</evidence>
<reference evidence="4" key="2">
    <citation type="submission" date="2023-04" db="EMBL/GenBank/DDBJ databases">
        <title>Paracnuella aquatica gen. nov., sp. nov., a member of the family Chitinophagaceae isolated from a hot spring.</title>
        <authorList>
            <person name="Wang C."/>
        </authorList>
    </citation>
    <scope>NUCLEOTIDE SEQUENCE</scope>
    <source>
        <strain evidence="4">LB-8</strain>
    </source>
</reference>
<organism evidence="4 5">
    <name type="scientific">Paraflavisolibacter caeni</name>
    <dbReference type="NCBI Taxonomy" id="2982496"/>
    <lineage>
        <taxon>Bacteria</taxon>
        <taxon>Pseudomonadati</taxon>
        <taxon>Bacteroidota</taxon>
        <taxon>Chitinophagia</taxon>
        <taxon>Chitinophagales</taxon>
        <taxon>Chitinophagaceae</taxon>
        <taxon>Paraflavisolibacter</taxon>
    </lineage>
</organism>
<dbReference type="EMBL" id="JAOTIF010000001">
    <property type="protein sequence ID" value="MCU7548209.1"/>
    <property type="molecule type" value="Genomic_DNA"/>
</dbReference>
<dbReference type="PANTHER" id="PTHR10272">
    <property type="entry name" value="PLATELET-ACTIVATING FACTOR ACETYLHYDROLASE"/>
    <property type="match status" value="1"/>
</dbReference>
<dbReference type="RefSeq" id="WP_279295653.1">
    <property type="nucleotide sequence ID" value="NZ_JAOTIF010000001.1"/>
</dbReference>
<dbReference type="InterPro" id="IPR016986">
    <property type="entry name" value="UCP031982_abhydr"/>
</dbReference>